<feature type="region of interest" description="Disordered" evidence="1">
    <location>
        <begin position="310"/>
        <end position="351"/>
    </location>
</feature>
<feature type="compositionally biased region" description="Basic and acidic residues" evidence="1">
    <location>
        <begin position="313"/>
        <end position="323"/>
    </location>
</feature>
<keyword evidence="3" id="KW-1185">Reference proteome</keyword>
<name>A0ABP0C7G4_9PEZI</name>
<gene>
    <name evidence="2" type="ORF">SCUCBS95973_006674</name>
</gene>
<protein>
    <recommendedName>
        <fullName evidence="4">HNH nuclease domain-containing protein</fullName>
    </recommendedName>
</protein>
<proteinExistence type="predicted"/>
<dbReference type="EMBL" id="CAWUHB010000041">
    <property type="protein sequence ID" value="CAK7227831.1"/>
    <property type="molecule type" value="Genomic_DNA"/>
</dbReference>
<feature type="compositionally biased region" description="Acidic residues" evidence="1">
    <location>
        <begin position="324"/>
        <end position="344"/>
    </location>
</feature>
<dbReference type="Proteomes" id="UP001642405">
    <property type="component" value="Unassembled WGS sequence"/>
</dbReference>
<evidence type="ECO:0000313" key="2">
    <source>
        <dbReference type="EMBL" id="CAK7227831.1"/>
    </source>
</evidence>
<sequence>MARRHFAEERRKLLREEQRLLSNASTLYTKVALIMHICGEECMLGSSEMLGDGIMMDSVIRCDPELAHAFQSVKTKRTSQKEKAFKKQLIGAYGSESDTICKAMWCPVTHNYTGDAAAAHFVNVNVGEAAAQAVFGDDKSSHIWNVKNGLILDRQFARLIDNGKAVILPVTDAPDESRFQLLFLTNDIGRIRVPGIRDAKILHGRELVFRNQFRPAKKYLYFKFLLALLHRRRGEVPDHLKDLQKLPSPVRALWAAPGPYLKNAILYEFSRQLGCLTQEEANEFWSVETAPLETPDDETQQLAQSFHANISLLRDENKGKKDDDDSDDDDDGEDDEDGENDDDEVHLVYCQ</sequence>
<organism evidence="2 3">
    <name type="scientific">Sporothrix curviconia</name>
    <dbReference type="NCBI Taxonomy" id="1260050"/>
    <lineage>
        <taxon>Eukaryota</taxon>
        <taxon>Fungi</taxon>
        <taxon>Dikarya</taxon>
        <taxon>Ascomycota</taxon>
        <taxon>Pezizomycotina</taxon>
        <taxon>Sordariomycetes</taxon>
        <taxon>Sordariomycetidae</taxon>
        <taxon>Ophiostomatales</taxon>
        <taxon>Ophiostomataceae</taxon>
        <taxon>Sporothrix</taxon>
    </lineage>
</organism>
<evidence type="ECO:0008006" key="4">
    <source>
        <dbReference type="Google" id="ProtNLM"/>
    </source>
</evidence>
<accession>A0ABP0C7G4</accession>
<comment type="caution">
    <text evidence="2">The sequence shown here is derived from an EMBL/GenBank/DDBJ whole genome shotgun (WGS) entry which is preliminary data.</text>
</comment>
<evidence type="ECO:0000256" key="1">
    <source>
        <dbReference type="SAM" id="MobiDB-lite"/>
    </source>
</evidence>
<reference evidence="2 3" key="1">
    <citation type="submission" date="2024-01" db="EMBL/GenBank/DDBJ databases">
        <authorList>
            <person name="Allen C."/>
            <person name="Tagirdzhanova G."/>
        </authorList>
    </citation>
    <scope>NUCLEOTIDE SEQUENCE [LARGE SCALE GENOMIC DNA]</scope>
</reference>
<evidence type="ECO:0000313" key="3">
    <source>
        <dbReference type="Proteomes" id="UP001642405"/>
    </source>
</evidence>